<dbReference type="HOGENOM" id="CLU_1587070_0_0_1"/>
<gene>
    <name evidence="1" type="ORF">PDE_08318</name>
</gene>
<name>S7ZX86_PENO1</name>
<reference evidence="1 2" key="1">
    <citation type="journal article" date="2013" name="PLoS ONE">
        <title>Genomic and secretomic analyses reveal unique features of the lignocellulolytic enzyme system of Penicillium decumbens.</title>
        <authorList>
            <person name="Liu G."/>
            <person name="Zhang L."/>
            <person name="Wei X."/>
            <person name="Zou G."/>
            <person name="Qin Y."/>
            <person name="Ma L."/>
            <person name="Li J."/>
            <person name="Zheng H."/>
            <person name="Wang S."/>
            <person name="Wang C."/>
            <person name="Xun L."/>
            <person name="Zhao G.-P."/>
            <person name="Zhou Z."/>
            <person name="Qu Y."/>
        </authorList>
    </citation>
    <scope>NUCLEOTIDE SEQUENCE [LARGE SCALE GENOMIC DNA]</scope>
    <source>
        <strain evidence="2">114-2 / CGMCC 5302</strain>
    </source>
</reference>
<organism evidence="1 2">
    <name type="scientific">Penicillium oxalicum (strain 114-2 / CGMCC 5302)</name>
    <name type="common">Penicillium decumbens</name>
    <dbReference type="NCBI Taxonomy" id="933388"/>
    <lineage>
        <taxon>Eukaryota</taxon>
        <taxon>Fungi</taxon>
        <taxon>Dikarya</taxon>
        <taxon>Ascomycota</taxon>
        <taxon>Pezizomycotina</taxon>
        <taxon>Eurotiomycetes</taxon>
        <taxon>Eurotiomycetidae</taxon>
        <taxon>Eurotiales</taxon>
        <taxon>Aspergillaceae</taxon>
        <taxon>Penicillium</taxon>
    </lineage>
</organism>
<dbReference type="EMBL" id="KB644415">
    <property type="protein sequence ID" value="EPS33356.1"/>
    <property type="molecule type" value="Genomic_DNA"/>
</dbReference>
<dbReference type="AlphaFoldDB" id="S7ZX86"/>
<protein>
    <submittedName>
        <fullName evidence="1">Uncharacterized protein</fullName>
    </submittedName>
</protein>
<evidence type="ECO:0000313" key="1">
    <source>
        <dbReference type="EMBL" id="EPS33356.1"/>
    </source>
</evidence>
<accession>S7ZX86</accession>
<proteinExistence type="predicted"/>
<sequence>MSQRARVTTGRLSASWPRSCPMYTYSPRVRPAQTVSVDGRPGMMQYDRCHAHLGCERFNQSSSGHTGVFLSAAGDGDGWRPGGESMNHPTHWRRARLLSGPWGLTIIPNRQFTSCILLEGSWDGGDAADLGDLEIGKLDGPDLTFGSTRRGHWLAQPRGRQEDGVNGL</sequence>
<dbReference type="Proteomes" id="UP000019376">
    <property type="component" value="Unassembled WGS sequence"/>
</dbReference>
<keyword evidence="2" id="KW-1185">Reference proteome</keyword>
<evidence type="ECO:0000313" key="2">
    <source>
        <dbReference type="Proteomes" id="UP000019376"/>
    </source>
</evidence>